<protein>
    <submittedName>
        <fullName evidence="1">Uncharacterized protein</fullName>
    </submittedName>
</protein>
<evidence type="ECO:0000313" key="2">
    <source>
        <dbReference type="Proteomes" id="UP000095746"/>
    </source>
</evidence>
<gene>
    <name evidence="1" type="ORF">ERS852411_03508</name>
</gene>
<dbReference type="Proteomes" id="UP000095746">
    <property type="component" value="Unassembled WGS sequence"/>
</dbReference>
<sequence length="288" mass="29997">MVEQSSDEAVRLFGQAAGIVGVVEGVFAVAEQGHVGVHTGARYPEDRLGHEGGVEAVALGQGLDRQLKGHDVVGGVEGLGVLEVDFVLALGALVVAGFDLKVHLLQRHADLPPGGLPVIQGAQVEVARLVVGLGGGLALLVGLEQEELRLRAHIEAVVAHVVGLLDHPLEHVAGVAHEGGSIGVVYVADEPGYLAVAGPPGKHPEALQIRVEVLVRLVNADEALNGGAVEHTLVADRLFNLGRGDGHVFEHAENVGKLQAHELDFLFPDDTDDVLFAVDPHGLPPLSL</sequence>
<name>A0A174QQH5_FLAPL</name>
<dbReference type="EMBL" id="CYZT01000467">
    <property type="protein sequence ID" value="CUP72429.1"/>
    <property type="molecule type" value="Genomic_DNA"/>
</dbReference>
<organism evidence="1 2">
    <name type="scientific">Flavonifractor plautii</name>
    <name type="common">Fusobacterium plautii</name>
    <dbReference type="NCBI Taxonomy" id="292800"/>
    <lineage>
        <taxon>Bacteria</taxon>
        <taxon>Bacillati</taxon>
        <taxon>Bacillota</taxon>
        <taxon>Clostridia</taxon>
        <taxon>Eubacteriales</taxon>
        <taxon>Oscillospiraceae</taxon>
        <taxon>Flavonifractor</taxon>
    </lineage>
</organism>
<dbReference type="AlphaFoldDB" id="A0A174QQH5"/>
<reference evidence="1 2" key="1">
    <citation type="submission" date="2015-09" db="EMBL/GenBank/DDBJ databases">
        <authorList>
            <consortium name="Pathogen Informatics"/>
        </authorList>
    </citation>
    <scope>NUCLEOTIDE SEQUENCE [LARGE SCALE GENOMIC DNA]</scope>
    <source>
        <strain evidence="1 2">2789STDY5608854</strain>
    </source>
</reference>
<accession>A0A174QQH5</accession>
<evidence type="ECO:0000313" key="1">
    <source>
        <dbReference type="EMBL" id="CUP72429.1"/>
    </source>
</evidence>
<proteinExistence type="predicted"/>